<gene>
    <name evidence="2" type="ORF">US40_C0002G0109</name>
</gene>
<evidence type="ECO:0000313" key="3">
    <source>
        <dbReference type="Proteomes" id="UP000034917"/>
    </source>
</evidence>
<organism evidence="2 3">
    <name type="scientific">Candidatus Roizmanbacteria bacterium GW2011_GWC2_37_13</name>
    <dbReference type="NCBI Taxonomy" id="1618486"/>
    <lineage>
        <taxon>Bacteria</taxon>
        <taxon>Candidatus Roizmaniibacteriota</taxon>
    </lineage>
</organism>
<protein>
    <submittedName>
        <fullName evidence="2">Uncharacterized protein</fullName>
    </submittedName>
</protein>
<proteinExistence type="predicted"/>
<comment type="caution">
    <text evidence="2">The sequence shown here is derived from an EMBL/GenBank/DDBJ whole genome shotgun (WGS) entry which is preliminary data.</text>
</comment>
<sequence length="351" mass="39349">MAQLEKPGSDIPSEAIPSSVGPLSWPPSLDKENNRKRGMFRRVVDSPKLLAHFISRFANTELNEEVSRVSGRIFVTNQSLVQAIETNGPDLDPYIEAVIPLYGSGIPQLNDVSLVYLGNNTESRLLPQAEVDHELEVAKSIFASDEPPRYHSHEGIDFTVIDESLRNNAEIQRQFVDLYSVFNWNDDDVTRLLNNRNNLLVGAFNQGLLISTGMAERAEITLIRSNERFTLVMYEITEAATREEYRGNGLYFAVALIINRLLTETNANLVFGESNLSAPGVLKAAYRQGRHSTLKNLSLLGLTEKPLRQPVRISGGINDTRPKHLKNDLLVTYLVRDELIKKHGRPNSKTT</sequence>
<dbReference type="Proteomes" id="UP000034917">
    <property type="component" value="Unassembled WGS sequence"/>
</dbReference>
<evidence type="ECO:0000313" key="2">
    <source>
        <dbReference type="EMBL" id="KKQ26575.1"/>
    </source>
</evidence>
<accession>A0A0G0GKA0</accession>
<name>A0A0G0GKA0_9BACT</name>
<reference evidence="2 3" key="1">
    <citation type="journal article" date="2015" name="Nature">
        <title>rRNA introns, odd ribosomes, and small enigmatic genomes across a large radiation of phyla.</title>
        <authorList>
            <person name="Brown C.T."/>
            <person name="Hug L.A."/>
            <person name="Thomas B.C."/>
            <person name="Sharon I."/>
            <person name="Castelle C.J."/>
            <person name="Singh A."/>
            <person name="Wilkins M.J."/>
            <person name="Williams K.H."/>
            <person name="Banfield J.F."/>
        </authorList>
    </citation>
    <scope>NUCLEOTIDE SEQUENCE [LARGE SCALE GENOMIC DNA]</scope>
</reference>
<feature type="region of interest" description="Disordered" evidence="1">
    <location>
        <begin position="1"/>
        <end position="32"/>
    </location>
</feature>
<evidence type="ECO:0000256" key="1">
    <source>
        <dbReference type="SAM" id="MobiDB-lite"/>
    </source>
</evidence>
<dbReference type="AlphaFoldDB" id="A0A0G0GKA0"/>
<dbReference type="EMBL" id="LBSV01000002">
    <property type="protein sequence ID" value="KKQ26575.1"/>
    <property type="molecule type" value="Genomic_DNA"/>
</dbReference>